<organism evidence="1 2">
    <name type="scientific">Burkholderia cenocepacia (strain ATCC BAA-245 / DSM 16553 / LMG 16656 / NCTC 13227 / J2315 / CF5610)</name>
    <name type="common">Burkholderia cepacia (strain J2315)</name>
    <dbReference type="NCBI Taxonomy" id="216591"/>
    <lineage>
        <taxon>Bacteria</taxon>
        <taxon>Pseudomonadati</taxon>
        <taxon>Pseudomonadota</taxon>
        <taxon>Betaproteobacteria</taxon>
        <taxon>Burkholderiales</taxon>
        <taxon>Burkholderiaceae</taxon>
        <taxon>Burkholderia</taxon>
        <taxon>Burkholderia cepacia complex</taxon>
    </lineage>
</organism>
<dbReference type="KEGG" id="bcj:BCAL0181"/>
<evidence type="ECO:0000313" key="2">
    <source>
        <dbReference type="Proteomes" id="UP000001035"/>
    </source>
</evidence>
<evidence type="ECO:0000313" key="1">
    <source>
        <dbReference type="EMBL" id="CAR50490.1"/>
    </source>
</evidence>
<dbReference type="HOGENOM" id="CLU_101762_0_0_4"/>
<keyword evidence="2" id="KW-1185">Reference proteome</keyword>
<protein>
    <recommendedName>
        <fullName evidence="3">HIT domain-containing protein</fullName>
    </recommendedName>
</protein>
<dbReference type="EMBL" id="AM747720">
    <property type="protein sequence ID" value="CAR50490.1"/>
    <property type="molecule type" value="Genomic_DNA"/>
</dbReference>
<reference evidence="1 2" key="1">
    <citation type="journal article" date="2009" name="J. Bacteriol.">
        <title>The genome of Burkholderia cenocepacia J2315, an epidemic pathogen of cystic fibrosis patients.</title>
        <authorList>
            <person name="Holden M.T."/>
            <person name="Seth-Smith H.M."/>
            <person name="Crossman L.C."/>
            <person name="Sebaihia M."/>
            <person name="Bentley S.D."/>
            <person name="Cerdeno-Tarraga A.M."/>
            <person name="Thomson N.R."/>
            <person name="Bason N."/>
            <person name="Quail M.A."/>
            <person name="Sharp S."/>
            <person name="Cherevach I."/>
            <person name="Churcher C."/>
            <person name="Goodhead I."/>
            <person name="Hauser H."/>
            <person name="Holroyd N."/>
            <person name="Mungall K."/>
            <person name="Scott P."/>
            <person name="Walker D."/>
            <person name="White B."/>
            <person name="Rose H."/>
            <person name="Iversen P."/>
            <person name="Mil-Homens D."/>
            <person name="Rocha E.P."/>
            <person name="Fialho A.M."/>
            <person name="Baldwin A."/>
            <person name="Dowson C."/>
            <person name="Barrell B.G."/>
            <person name="Govan J.R."/>
            <person name="Vandamme P."/>
            <person name="Hart C.A."/>
            <person name="Mahenthiralingam E."/>
            <person name="Parkhill J."/>
        </authorList>
    </citation>
    <scope>NUCLEOTIDE SEQUENCE [LARGE SCALE GENOMIC DNA]</scope>
    <source>
        <strain evidence="2">ATCC BAA-245 / DSM 16553 / LMG 16656 / NCTC 13227 / J2315 / CF5610</strain>
    </source>
</reference>
<name>B4EEA6_BURCJ</name>
<dbReference type="Gene3D" id="3.30.428.10">
    <property type="entry name" value="HIT-like"/>
    <property type="match status" value="1"/>
</dbReference>
<dbReference type="BioCyc" id="BCEN216591:G1G1V-208-MONOMER"/>
<sequence>MKNRCRFCAVSEDQRSFGAADTKLASDGHYFAIPSIGSLVEGWTLIVPNEHCVSLRAHYGNSDFGAFVADVAGKVRDIYGSVIAFEHGANHEGSATGCGTDHAHLHIVPFDGIDVRDLDSSGVMFHPMDTADIAQVVGSSEYLAFFPDIVAKPTYALVAILDTSISQFFRRLIGHKLGLSAEEIDYRKSPRLDVASATVAALTPAFETATENE</sequence>
<accession>B4EEA6</accession>
<dbReference type="AlphaFoldDB" id="B4EEA6"/>
<dbReference type="SUPFAM" id="SSF54197">
    <property type="entry name" value="HIT-like"/>
    <property type="match status" value="1"/>
</dbReference>
<evidence type="ECO:0008006" key="3">
    <source>
        <dbReference type="Google" id="ProtNLM"/>
    </source>
</evidence>
<dbReference type="InterPro" id="IPR036265">
    <property type="entry name" value="HIT-like_sf"/>
</dbReference>
<dbReference type="Proteomes" id="UP000001035">
    <property type="component" value="Chromosome 1"/>
</dbReference>
<proteinExistence type="predicted"/>
<gene>
    <name evidence="1" type="ORF">BCAL0181</name>
</gene>
<dbReference type="eggNOG" id="COG0537">
    <property type="taxonomic scope" value="Bacteria"/>
</dbReference>